<comment type="caution">
    <text evidence="2">The sequence shown here is derived from an EMBL/GenBank/DDBJ whole genome shotgun (WGS) entry which is preliminary data.</text>
</comment>
<reference evidence="2" key="1">
    <citation type="submission" date="2021-06" db="EMBL/GenBank/DDBJ databases">
        <authorList>
            <person name="Kallberg Y."/>
            <person name="Tangrot J."/>
            <person name="Rosling A."/>
        </authorList>
    </citation>
    <scope>NUCLEOTIDE SEQUENCE</scope>
    <source>
        <strain evidence="2">UK204</strain>
    </source>
</reference>
<dbReference type="EMBL" id="CAJVPQ010010905">
    <property type="protein sequence ID" value="CAG8724620.1"/>
    <property type="molecule type" value="Genomic_DNA"/>
</dbReference>
<dbReference type="SUPFAM" id="SSF53098">
    <property type="entry name" value="Ribonuclease H-like"/>
    <property type="match status" value="1"/>
</dbReference>
<feature type="domain" description="HAT C-terminal dimerisation" evidence="1">
    <location>
        <begin position="59"/>
        <end position="139"/>
    </location>
</feature>
<name>A0A9N9NDJ6_9GLOM</name>
<dbReference type="OrthoDB" id="2467359at2759"/>
<dbReference type="InterPro" id="IPR012337">
    <property type="entry name" value="RNaseH-like_sf"/>
</dbReference>
<proteinExistence type="predicted"/>
<keyword evidence="3" id="KW-1185">Reference proteome</keyword>
<dbReference type="GO" id="GO:0046983">
    <property type="term" value="F:protein dimerization activity"/>
    <property type="evidence" value="ECO:0007669"/>
    <property type="project" value="InterPro"/>
</dbReference>
<dbReference type="InterPro" id="IPR008906">
    <property type="entry name" value="HATC_C_dom"/>
</dbReference>
<evidence type="ECO:0000259" key="1">
    <source>
        <dbReference type="Pfam" id="PF05699"/>
    </source>
</evidence>
<dbReference type="PANTHER" id="PTHR47611">
    <property type="entry name" value="HAT DIMERISATION DOMAIN, C-TERMINAL"/>
    <property type="match status" value="1"/>
</dbReference>
<organism evidence="2 3">
    <name type="scientific">Funneliformis caledonium</name>
    <dbReference type="NCBI Taxonomy" id="1117310"/>
    <lineage>
        <taxon>Eukaryota</taxon>
        <taxon>Fungi</taxon>
        <taxon>Fungi incertae sedis</taxon>
        <taxon>Mucoromycota</taxon>
        <taxon>Glomeromycotina</taxon>
        <taxon>Glomeromycetes</taxon>
        <taxon>Glomerales</taxon>
        <taxon>Glomeraceae</taxon>
        <taxon>Funneliformis</taxon>
    </lineage>
</organism>
<gene>
    <name evidence="2" type="ORF">FCALED_LOCUS14583</name>
</gene>
<evidence type="ECO:0000313" key="3">
    <source>
        <dbReference type="Proteomes" id="UP000789570"/>
    </source>
</evidence>
<feature type="non-terminal residue" evidence="2">
    <location>
        <position position="1"/>
    </location>
</feature>
<evidence type="ECO:0000313" key="2">
    <source>
        <dbReference type="EMBL" id="CAG8724620.1"/>
    </source>
</evidence>
<dbReference type="Pfam" id="PF05699">
    <property type="entry name" value="Dimer_Tnp_hAT"/>
    <property type="match status" value="1"/>
</dbReference>
<dbReference type="Proteomes" id="UP000789570">
    <property type="component" value="Unassembled WGS sequence"/>
</dbReference>
<sequence>NHEDNELFLSLISQSIPKTYSDTETIEGSEDNDEVYEKRKSILDNIYAKPNELSKIENELNNYLSLEEEGKNTDPFDWWKLTQLYFPILSTLVRKYLEICPTSVPFKRLFSNVGNNITAKRSNLKLELVGEMLFLERNMNLFDSIFPSEDR</sequence>
<accession>A0A9N9NDJ6</accession>
<protein>
    <submittedName>
        <fullName evidence="2">6926_t:CDS:1</fullName>
    </submittedName>
</protein>
<dbReference type="PANTHER" id="PTHR47611:SF3">
    <property type="entry name" value="HAT C-TERMINAL DIMERISATION DOMAIN-CONTAINING PROTEIN"/>
    <property type="match status" value="1"/>
</dbReference>
<dbReference type="AlphaFoldDB" id="A0A9N9NDJ6"/>